<dbReference type="RefSeq" id="WP_201631047.1">
    <property type="nucleotide sequence ID" value="NZ_JAEQNB010000001.1"/>
</dbReference>
<dbReference type="EMBL" id="JAEQNB010000001">
    <property type="protein sequence ID" value="MBL0385646.1"/>
    <property type="molecule type" value="Genomic_DNA"/>
</dbReference>
<evidence type="ECO:0000313" key="2">
    <source>
        <dbReference type="Proteomes" id="UP000602284"/>
    </source>
</evidence>
<dbReference type="Proteomes" id="UP000602284">
    <property type="component" value="Unassembled WGS sequence"/>
</dbReference>
<proteinExistence type="predicted"/>
<keyword evidence="2" id="KW-1185">Reference proteome</keyword>
<organism evidence="1 2">
    <name type="scientific">Tumebacillus amylolyticus</name>
    <dbReference type="NCBI Taxonomy" id="2801339"/>
    <lineage>
        <taxon>Bacteria</taxon>
        <taxon>Bacillati</taxon>
        <taxon>Bacillota</taxon>
        <taxon>Bacilli</taxon>
        <taxon>Bacillales</taxon>
        <taxon>Alicyclobacillaceae</taxon>
        <taxon>Tumebacillus</taxon>
    </lineage>
</organism>
<gene>
    <name evidence="1" type="ORF">JJB07_03195</name>
</gene>
<protein>
    <submittedName>
        <fullName evidence="1">Uncharacterized protein</fullName>
    </submittedName>
</protein>
<sequence length="52" mass="5880">MISLRLDRHRHGSCGSRACEDICERKNGNQDRLPFFCAHLHLGAGSVVPVYR</sequence>
<reference evidence="1 2" key="1">
    <citation type="submission" date="2021-01" db="EMBL/GenBank/DDBJ databases">
        <title>Tumebacillus sp. strain ITR2 16S ribosomal RNA gene Genome sequencing and assembly.</title>
        <authorList>
            <person name="Kang M."/>
        </authorList>
    </citation>
    <scope>NUCLEOTIDE SEQUENCE [LARGE SCALE GENOMIC DNA]</scope>
    <source>
        <strain evidence="1 2">ITR2</strain>
    </source>
</reference>
<name>A0ABS1J5V3_9BACL</name>
<evidence type="ECO:0000313" key="1">
    <source>
        <dbReference type="EMBL" id="MBL0385646.1"/>
    </source>
</evidence>
<accession>A0ABS1J5V3</accession>
<comment type="caution">
    <text evidence="1">The sequence shown here is derived from an EMBL/GenBank/DDBJ whole genome shotgun (WGS) entry which is preliminary data.</text>
</comment>